<dbReference type="PANTHER" id="PTHR36922">
    <property type="entry name" value="BLL2446 PROTEIN"/>
    <property type="match status" value="1"/>
</dbReference>
<dbReference type="OrthoDB" id="3724345at2759"/>
<accession>A0A0N8H690</accession>
<dbReference type="InterPro" id="IPR034660">
    <property type="entry name" value="DinB/YfiT-like"/>
</dbReference>
<evidence type="ECO:0000313" key="2">
    <source>
        <dbReference type="Proteomes" id="UP000050424"/>
    </source>
</evidence>
<dbReference type="STRING" id="78410.A0A0N8H690"/>
<dbReference type="Pfam" id="PF09351">
    <property type="entry name" value="DUF1993"/>
    <property type="match status" value="1"/>
</dbReference>
<reference evidence="1 2" key="1">
    <citation type="submission" date="2015-09" db="EMBL/GenBank/DDBJ databases">
        <title>Draft genome of a European isolate of the apple canker pathogen Neonectria ditissima.</title>
        <authorList>
            <person name="Gomez-Cortecero A."/>
            <person name="Harrison R.J."/>
            <person name="Armitage A.D."/>
        </authorList>
    </citation>
    <scope>NUCLEOTIDE SEQUENCE [LARGE SCALE GENOMIC DNA]</scope>
    <source>
        <strain evidence="1 2">R09/05</strain>
    </source>
</reference>
<gene>
    <name evidence="1" type="ORF">AK830_g8219</name>
</gene>
<sequence>MAFTLYDATIVETKTALKTLDHILTEAEKQPSSDSFLQARLYEDMNPLTFQVHAATRFSEKVLARLSGRDAVEFKDDFTSYADMHTRIANAIGDLEKADKDTINWHGENVGPTDLGTFGSMDLTGKAFAMGAAIPNINFHVSMAYAILRKEGVPLGKRDYMMGCASEHIRKL</sequence>
<comment type="caution">
    <text evidence="1">The sequence shown here is derived from an EMBL/GenBank/DDBJ whole genome shotgun (WGS) entry which is preliminary data.</text>
</comment>
<evidence type="ECO:0008006" key="3">
    <source>
        <dbReference type="Google" id="ProtNLM"/>
    </source>
</evidence>
<dbReference type="InterPro" id="IPR018531">
    <property type="entry name" value="DUF1993"/>
</dbReference>
<organism evidence="1 2">
    <name type="scientific">Neonectria ditissima</name>
    <dbReference type="NCBI Taxonomy" id="78410"/>
    <lineage>
        <taxon>Eukaryota</taxon>
        <taxon>Fungi</taxon>
        <taxon>Dikarya</taxon>
        <taxon>Ascomycota</taxon>
        <taxon>Pezizomycotina</taxon>
        <taxon>Sordariomycetes</taxon>
        <taxon>Hypocreomycetidae</taxon>
        <taxon>Hypocreales</taxon>
        <taxon>Nectriaceae</taxon>
        <taxon>Neonectria</taxon>
    </lineage>
</organism>
<keyword evidence="2" id="KW-1185">Reference proteome</keyword>
<name>A0A0N8H690_9HYPO</name>
<proteinExistence type="predicted"/>
<dbReference type="EMBL" id="LKCW01000137">
    <property type="protein sequence ID" value="KPM38308.1"/>
    <property type="molecule type" value="Genomic_DNA"/>
</dbReference>
<dbReference type="SUPFAM" id="SSF109854">
    <property type="entry name" value="DinB/YfiT-like putative metalloenzymes"/>
    <property type="match status" value="1"/>
</dbReference>
<dbReference type="AlphaFoldDB" id="A0A0N8H690"/>
<dbReference type="PANTHER" id="PTHR36922:SF1">
    <property type="entry name" value="DUF1993 DOMAIN-CONTAINING PROTEIN"/>
    <property type="match status" value="1"/>
</dbReference>
<dbReference type="Gene3D" id="1.20.120.450">
    <property type="entry name" value="dinb family like domain"/>
    <property type="match status" value="1"/>
</dbReference>
<dbReference type="Proteomes" id="UP000050424">
    <property type="component" value="Unassembled WGS sequence"/>
</dbReference>
<protein>
    <recommendedName>
        <fullName evidence="3">DUF1993 domain-containing protein</fullName>
    </recommendedName>
</protein>
<evidence type="ECO:0000313" key="1">
    <source>
        <dbReference type="EMBL" id="KPM38308.1"/>
    </source>
</evidence>